<accession>A0AA40I6E7</accession>
<dbReference type="InterPro" id="IPR018039">
    <property type="entry name" value="IF_conserved"/>
</dbReference>
<proteinExistence type="inferred from homology"/>
<feature type="compositionally biased region" description="Basic and acidic residues" evidence="7">
    <location>
        <begin position="207"/>
        <end position="217"/>
    </location>
</feature>
<dbReference type="FunFam" id="1.20.5.170:FF:000002">
    <property type="entry name" value="Type I keratin KA11"/>
    <property type="match status" value="1"/>
</dbReference>
<keyword evidence="2" id="KW-0963">Cytoplasm</keyword>
<evidence type="ECO:0000256" key="5">
    <source>
        <dbReference type="RuleBase" id="RU000685"/>
    </source>
</evidence>
<dbReference type="GO" id="GO:0030424">
    <property type="term" value="C:axon"/>
    <property type="evidence" value="ECO:0007669"/>
    <property type="project" value="TreeGrafter"/>
</dbReference>
<evidence type="ECO:0000256" key="7">
    <source>
        <dbReference type="SAM" id="MobiDB-lite"/>
    </source>
</evidence>
<gene>
    <name evidence="9" type="ORF">QTO34_014332</name>
</gene>
<dbReference type="Gene3D" id="1.20.5.170">
    <property type="match status" value="1"/>
</dbReference>
<name>A0AA40I6E7_CNENI</name>
<feature type="compositionally biased region" description="Basic and acidic residues" evidence="7">
    <location>
        <begin position="302"/>
        <end position="321"/>
    </location>
</feature>
<sequence length="337" mass="38328">MGTRRLLSRTELEKCIESLMDKIAFLKKAHVQYAQISVEMDVFSKSDLSTMLKDIRTQYEKLAAKNMQNAEEWYKSRFTMLTESTAKSTYVTLEIEASWGMNKALGKQLQELEDKQNSDVSAMQDTINKLENELRTTKSEMAGYLKEYQDLFNVKIVLDIDIAAYRKLLEGEETLGSSIASSYYWSSQVFGDLPMEEQIEVEETIEAEKAEEAKDEPPSEGEAEEEEKQKEEAEEEEGEEEEEGAKEEFEDAKAKTEDSVEGSQVLQKGAKLQRSKQAGRWIREGSRQGGREGREAGGVAEMGEKQAGRQRWEGSRQGCRDCHRKPYSCRNIPAMGL</sequence>
<evidence type="ECO:0000256" key="2">
    <source>
        <dbReference type="ARBA" id="ARBA00022490"/>
    </source>
</evidence>
<dbReference type="SMART" id="SM01391">
    <property type="entry name" value="Filament"/>
    <property type="match status" value="1"/>
</dbReference>
<evidence type="ECO:0000313" key="10">
    <source>
        <dbReference type="Proteomes" id="UP001177744"/>
    </source>
</evidence>
<dbReference type="Proteomes" id="UP001177744">
    <property type="component" value="Unassembled WGS sequence"/>
</dbReference>
<reference evidence="9" key="1">
    <citation type="submission" date="2023-06" db="EMBL/GenBank/DDBJ databases">
        <title>Reference genome for the Northern bat (Eptesicus nilssonii), a most northern bat species.</title>
        <authorList>
            <person name="Laine V.N."/>
            <person name="Pulliainen A.T."/>
            <person name="Lilley T.M."/>
        </authorList>
    </citation>
    <scope>NUCLEOTIDE SEQUENCE</scope>
    <source>
        <strain evidence="9">BLF_Eptnil</strain>
        <tissue evidence="9">Kidney</tissue>
    </source>
</reference>
<dbReference type="GO" id="GO:0099160">
    <property type="term" value="C:postsynaptic intermediate filament cytoskeleton"/>
    <property type="evidence" value="ECO:0007669"/>
    <property type="project" value="TreeGrafter"/>
</dbReference>
<dbReference type="SUPFAM" id="SSF64593">
    <property type="entry name" value="Intermediate filament protein, coiled coil region"/>
    <property type="match status" value="1"/>
</dbReference>
<dbReference type="GO" id="GO:0005882">
    <property type="term" value="C:intermediate filament"/>
    <property type="evidence" value="ECO:0007669"/>
    <property type="project" value="UniProtKB-KW"/>
</dbReference>
<dbReference type="GO" id="GO:0099184">
    <property type="term" value="F:structural constituent of postsynaptic intermediate filament cytoskeleton"/>
    <property type="evidence" value="ECO:0007669"/>
    <property type="project" value="TreeGrafter"/>
</dbReference>
<comment type="subcellular location">
    <subcellularLocation>
        <location evidence="1">Cytoplasm</location>
    </subcellularLocation>
</comment>
<comment type="caution">
    <text evidence="9">The sequence shown here is derived from an EMBL/GenBank/DDBJ whole genome shotgun (WGS) entry which is preliminary data.</text>
</comment>
<evidence type="ECO:0000259" key="8">
    <source>
        <dbReference type="PROSITE" id="PS51842"/>
    </source>
</evidence>
<evidence type="ECO:0000256" key="6">
    <source>
        <dbReference type="SAM" id="Coils"/>
    </source>
</evidence>
<protein>
    <recommendedName>
        <fullName evidence="8">IF rod domain-containing protein</fullName>
    </recommendedName>
</protein>
<feature type="region of interest" description="Disordered" evidence="7">
    <location>
        <begin position="207"/>
        <end position="325"/>
    </location>
</feature>
<keyword evidence="4 6" id="KW-0175">Coiled coil</keyword>
<feature type="coiled-coil region" evidence="6">
    <location>
        <begin position="113"/>
        <end position="147"/>
    </location>
</feature>
<evidence type="ECO:0000256" key="4">
    <source>
        <dbReference type="ARBA" id="ARBA00023054"/>
    </source>
</evidence>
<dbReference type="PROSITE" id="PS51842">
    <property type="entry name" value="IF_ROD_2"/>
    <property type="match status" value="1"/>
</dbReference>
<dbReference type="Gene3D" id="1.20.5.500">
    <property type="entry name" value="Single helix bin"/>
    <property type="match status" value="1"/>
</dbReference>
<dbReference type="PROSITE" id="PS00226">
    <property type="entry name" value="IF_ROD_1"/>
    <property type="match status" value="1"/>
</dbReference>
<dbReference type="GO" id="GO:0005737">
    <property type="term" value="C:cytoplasm"/>
    <property type="evidence" value="ECO:0007669"/>
    <property type="project" value="UniProtKB-SubCell"/>
</dbReference>
<feature type="domain" description="IF rod" evidence="8">
    <location>
        <begin position="1"/>
        <end position="176"/>
    </location>
</feature>
<evidence type="ECO:0000256" key="3">
    <source>
        <dbReference type="ARBA" id="ARBA00022754"/>
    </source>
</evidence>
<evidence type="ECO:0000313" key="9">
    <source>
        <dbReference type="EMBL" id="KAK1343779.1"/>
    </source>
</evidence>
<keyword evidence="3 5" id="KW-0403">Intermediate filament</keyword>
<evidence type="ECO:0000256" key="1">
    <source>
        <dbReference type="ARBA" id="ARBA00004496"/>
    </source>
</evidence>
<dbReference type="GO" id="GO:0033693">
    <property type="term" value="P:neurofilament bundle assembly"/>
    <property type="evidence" value="ECO:0007669"/>
    <property type="project" value="TreeGrafter"/>
</dbReference>
<dbReference type="InterPro" id="IPR050405">
    <property type="entry name" value="Intermediate_filament"/>
</dbReference>
<keyword evidence="10" id="KW-1185">Reference proteome</keyword>
<dbReference type="AlphaFoldDB" id="A0AA40I6E7"/>
<dbReference type="InterPro" id="IPR039008">
    <property type="entry name" value="IF_rod_dom"/>
</dbReference>
<dbReference type="EMBL" id="JAULJE010000004">
    <property type="protein sequence ID" value="KAK1343779.1"/>
    <property type="molecule type" value="Genomic_DNA"/>
</dbReference>
<feature type="compositionally biased region" description="Basic and acidic residues" evidence="7">
    <location>
        <begin position="281"/>
        <end position="295"/>
    </location>
</feature>
<feature type="compositionally biased region" description="Acidic residues" evidence="7">
    <location>
        <begin position="218"/>
        <end position="250"/>
    </location>
</feature>
<organism evidence="9 10">
    <name type="scientific">Cnephaeus nilssonii</name>
    <name type="common">Northern bat</name>
    <name type="synonym">Eptesicus nilssonii</name>
    <dbReference type="NCBI Taxonomy" id="3371016"/>
    <lineage>
        <taxon>Eukaryota</taxon>
        <taxon>Metazoa</taxon>
        <taxon>Chordata</taxon>
        <taxon>Craniata</taxon>
        <taxon>Vertebrata</taxon>
        <taxon>Euteleostomi</taxon>
        <taxon>Mammalia</taxon>
        <taxon>Eutheria</taxon>
        <taxon>Laurasiatheria</taxon>
        <taxon>Chiroptera</taxon>
        <taxon>Yangochiroptera</taxon>
        <taxon>Vespertilionidae</taxon>
        <taxon>Cnephaeus</taxon>
    </lineage>
</organism>
<dbReference type="PANTHER" id="PTHR45652:SF8">
    <property type="entry name" value="NEUROFILAMENT LIGHT POLYPEPTIDE"/>
    <property type="match status" value="1"/>
</dbReference>
<comment type="similarity">
    <text evidence="5">Belongs to the intermediate filament family.</text>
</comment>
<dbReference type="PANTHER" id="PTHR45652">
    <property type="entry name" value="GLIAL FIBRILLARY ACIDIC PROTEIN"/>
    <property type="match status" value="1"/>
</dbReference>
<dbReference type="Pfam" id="PF00038">
    <property type="entry name" value="Filament"/>
    <property type="match status" value="1"/>
</dbReference>